<dbReference type="Pfam" id="PF00107">
    <property type="entry name" value="ADH_zinc_N"/>
    <property type="match status" value="1"/>
</dbReference>
<dbReference type="InterPro" id="IPR006162">
    <property type="entry name" value="Ppantetheine_attach_site"/>
</dbReference>
<dbReference type="InterPro" id="IPR013149">
    <property type="entry name" value="ADH-like_C"/>
</dbReference>
<dbReference type="InterPro" id="IPR013968">
    <property type="entry name" value="PKS_KR"/>
</dbReference>
<dbReference type="InterPro" id="IPR014031">
    <property type="entry name" value="Ketoacyl_synth_C"/>
</dbReference>
<dbReference type="SUPFAM" id="SSF47336">
    <property type="entry name" value="ACP-like"/>
    <property type="match status" value="1"/>
</dbReference>
<dbReference type="InterPro" id="IPR057326">
    <property type="entry name" value="KR_dom"/>
</dbReference>
<dbReference type="SUPFAM" id="SSF55048">
    <property type="entry name" value="Probable ACP-binding domain of malonyl-CoA ACP transacylase"/>
    <property type="match status" value="1"/>
</dbReference>
<keyword evidence="6" id="KW-0012">Acyltransferase</keyword>
<dbReference type="CDD" id="cd00833">
    <property type="entry name" value="PKS"/>
    <property type="match status" value="1"/>
</dbReference>
<dbReference type="PROSITE" id="PS00012">
    <property type="entry name" value="PHOSPHOPANTETHEINE"/>
    <property type="match status" value="1"/>
</dbReference>
<feature type="region of interest" description="C-terminal hotdog fold" evidence="8">
    <location>
        <begin position="1062"/>
        <end position="1206"/>
    </location>
</feature>
<keyword evidence="4" id="KW-0521">NADP</keyword>
<feature type="domain" description="Ketosynthase family 3 (KS3)" evidence="10">
    <location>
        <begin position="30"/>
        <end position="456"/>
    </location>
</feature>
<dbReference type="InterPro" id="IPR049552">
    <property type="entry name" value="PKS_DH_N"/>
</dbReference>
<dbReference type="CDD" id="cd05195">
    <property type="entry name" value="enoyl_red"/>
    <property type="match status" value="1"/>
</dbReference>
<feature type="active site" description="Proton acceptor; for dehydratase activity" evidence="8">
    <location>
        <position position="954"/>
    </location>
</feature>
<feature type="domain" description="PKS/mFAS DH" evidence="11">
    <location>
        <begin position="923"/>
        <end position="1206"/>
    </location>
</feature>
<dbReference type="Gene3D" id="3.40.50.720">
    <property type="entry name" value="NAD(P)-binding Rossmann-like Domain"/>
    <property type="match status" value="3"/>
</dbReference>
<accession>A0A062U1F8</accession>
<dbReference type="SMART" id="SM00823">
    <property type="entry name" value="PKS_PP"/>
    <property type="match status" value="1"/>
</dbReference>
<dbReference type="InterPro" id="IPR020806">
    <property type="entry name" value="PKS_PP-bd"/>
</dbReference>
<dbReference type="RefSeq" id="WP_034825346.1">
    <property type="nucleotide sequence ID" value="NZ_AWFA01000012.1"/>
</dbReference>
<evidence type="ECO:0000256" key="8">
    <source>
        <dbReference type="PROSITE-ProRule" id="PRU01363"/>
    </source>
</evidence>
<evidence type="ECO:0000256" key="2">
    <source>
        <dbReference type="ARBA" id="ARBA00022553"/>
    </source>
</evidence>
<dbReference type="InterPro" id="IPR014030">
    <property type="entry name" value="Ketoacyl_synth_N"/>
</dbReference>
<dbReference type="PROSITE" id="PS00606">
    <property type="entry name" value="KS3_1"/>
    <property type="match status" value="1"/>
</dbReference>
<dbReference type="InterPro" id="IPR049551">
    <property type="entry name" value="PKS_DH_C"/>
</dbReference>
<dbReference type="SUPFAM" id="SSF50129">
    <property type="entry name" value="GroES-like"/>
    <property type="match status" value="1"/>
</dbReference>
<dbReference type="Pfam" id="PF16197">
    <property type="entry name" value="KAsynt_C_assoc"/>
    <property type="match status" value="1"/>
</dbReference>
<dbReference type="InterPro" id="IPR011032">
    <property type="entry name" value="GroES-like_sf"/>
</dbReference>
<evidence type="ECO:0000256" key="6">
    <source>
        <dbReference type="ARBA" id="ARBA00023315"/>
    </source>
</evidence>
<dbReference type="Gene3D" id="3.40.47.10">
    <property type="match status" value="1"/>
</dbReference>
<dbReference type="SUPFAM" id="SSF51735">
    <property type="entry name" value="NAD(P)-binding Rossmann-fold domains"/>
    <property type="match status" value="3"/>
</dbReference>
<dbReference type="Gene3D" id="1.10.1200.10">
    <property type="entry name" value="ACP-like"/>
    <property type="match status" value="1"/>
</dbReference>
<comment type="function">
    <text evidence="7">Involved in production of the polyketide antibiotic thailandamide.</text>
</comment>
<keyword evidence="13" id="KW-1185">Reference proteome</keyword>
<dbReference type="InterPro" id="IPR020807">
    <property type="entry name" value="PKS_DH"/>
</dbReference>
<organism evidence="12 13">
    <name type="scientific">Hyphomonas pacifica</name>
    <dbReference type="NCBI Taxonomy" id="1280941"/>
    <lineage>
        <taxon>Bacteria</taxon>
        <taxon>Pseudomonadati</taxon>
        <taxon>Pseudomonadota</taxon>
        <taxon>Alphaproteobacteria</taxon>
        <taxon>Hyphomonadales</taxon>
        <taxon>Hyphomonadaceae</taxon>
        <taxon>Hyphomonas</taxon>
    </lineage>
</organism>
<gene>
    <name evidence="12" type="ORF">HY3_01160</name>
</gene>
<dbReference type="InterPro" id="IPR009081">
    <property type="entry name" value="PP-bd_ACP"/>
</dbReference>
<dbReference type="SUPFAM" id="SSF53901">
    <property type="entry name" value="Thiolase-like"/>
    <property type="match status" value="1"/>
</dbReference>
<evidence type="ECO:0000313" key="13">
    <source>
        <dbReference type="Proteomes" id="UP000249123"/>
    </source>
</evidence>
<dbReference type="GO" id="GO:0031177">
    <property type="term" value="F:phosphopantetheine binding"/>
    <property type="evidence" value="ECO:0007669"/>
    <property type="project" value="InterPro"/>
</dbReference>
<dbReference type="Pfam" id="PF08659">
    <property type="entry name" value="KR"/>
    <property type="match status" value="1"/>
</dbReference>
<dbReference type="InterPro" id="IPR013154">
    <property type="entry name" value="ADH-like_N"/>
</dbReference>
<dbReference type="InterPro" id="IPR032821">
    <property type="entry name" value="PKS_assoc"/>
</dbReference>
<dbReference type="GO" id="GO:0006633">
    <property type="term" value="P:fatty acid biosynthetic process"/>
    <property type="evidence" value="ECO:0007669"/>
    <property type="project" value="InterPro"/>
</dbReference>
<dbReference type="Pfam" id="PF00109">
    <property type="entry name" value="ketoacyl-synt"/>
    <property type="match status" value="1"/>
</dbReference>
<dbReference type="SMART" id="SM00826">
    <property type="entry name" value="PKS_DH"/>
    <property type="match status" value="1"/>
</dbReference>
<dbReference type="GO" id="GO:0004312">
    <property type="term" value="F:fatty acid synthase activity"/>
    <property type="evidence" value="ECO:0007669"/>
    <property type="project" value="TreeGrafter"/>
</dbReference>
<dbReference type="FunFam" id="3.40.366.10:FF:000002">
    <property type="entry name" value="Probable polyketide synthase 2"/>
    <property type="match status" value="1"/>
</dbReference>
<name>A0A062U1F8_9PROT</name>
<evidence type="ECO:0000256" key="3">
    <source>
        <dbReference type="ARBA" id="ARBA00022679"/>
    </source>
</evidence>
<dbReference type="Proteomes" id="UP000249123">
    <property type="component" value="Unassembled WGS sequence"/>
</dbReference>
<dbReference type="InterPro" id="IPR018201">
    <property type="entry name" value="Ketoacyl_synth_AS"/>
</dbReference>
<dbReference type="Gene3D" id="3.30.70.3290">
    <property type="match status" value="1"/>
</dbReference>
<sequence>MTTSRDMLKDALSAIERLQSKLDAAKHAKTEPIAIVGCGMRYPGGVKSLDDLHNLLAGKVNAVDTIPADRWDADAYYSPDQNAAGKIVTKKGGFVEGIDLFDPQFFGISPREAKSLDPQQRLLLQTAHEAMETAGIAPDKLEGSATGVFVGMSTTEYARLMWAKGAEQSDVYSATGGALNAAPGRISFTYGFLGPCVAVDTACSSSLNAIHLACASLREGESNLALAGGAAVIALPDAMAMFSRWGMLSPDGACKTFDASANGFARAEGCAMIALKRLSDAKADGNPILGLIVGSATNSDGRSSGMTVPSGPAQERMLRNALKSASLTPLDIDYIETHGTGTPIGDPIEAGALGAILCEGRERSNPLRIGSIKTNIGHTEAASGIAGLLKVLACMRSETLLPQLHFETPNPGIDWDDLALEVVTAPTPWPRRETPRRAGVSSFGFSGTNVHILLADAPEAETAETEQDHALRTVPLSAETPNALRDLAERYANYLSRDNSADFSSFTRTLAVGRAHRMHRAALVASSTDDLRQGLEALAQGAPLPGTATGHASTSQSPRIAFLCTGQGSQYPGMTRELYETEPVFRTSIDTSAQILSGILNRPLLDVLYTESEEDSRISETLYTQPCLFAVEYAMAELWKSWGVTPNMVAGHSIGEYVAACLAGVMSHEDALRLVAERGRLMQQLPAGGAMAAVFASEDQIANLLKGREKDIAIAGVNGPEETVISGSEEAVEAVLAELESKEIGFRRLSVSHAFHSPLLDTMLDAFEQAASKVSYQSARLPLISNLTGQAFPASKKPDARYWRDHARGAVRFADCIGALEDAGADILIELGPQPALLGLAARARPAAKWKTIPSLRRGQKDVPTIRGALAQSYAAGAKINWQNVYKETGGRLVAVPTYPFQQQRYWIDEQPARRQRASEASHPLLGDTQKMPPPAHAHIATLSADFPAFLADHKILDRVIFPATGYIEMALTAGKAAMGNQPVTLAGLVIDAPLELHADTDHTLHTELKPSHEEGFDFIVRGVPEDERSDWQNLAHARVSGTTTSDSVNIPTVAEARALCAEAVDVPALYERLENLGLQYGVLFRGLATLNKGDGIAVGMATLPDTEQDIASYNFHPALLDSIFHAVTAIVPSDGEDRLYLPTGIDKIQWLRPAPRNVVMVARLRQESSDDIELVADLLMETEQGEPIARLEGLHARVVSVESLARALGAGKMSLNELALSWQPVASVEAASPESVLVVGNGGAQSETIAKTLNARLIAPSQLSAALKQAPASWVISCAGMEATSGDEKDTFGAATYDAVLSTLQTLQHDGAGTNVCVLTRGAKVVLPEDLPDLSAGTLAGLCRTADTEIQTSHILQLDLDPHTDLNPKTILQALALSNSQPELALRNGTFFAPRLSPVEAPAALAEDTRSVLRVTERGDLNRLRLEEELRTAPGDHDVEIAIRASGLNFRDVLNALGMYPGDPGRLGSECAGVVSRVGKHVSSLKPGDPVVALAGDSFASHVTVKERFVLPKPASITFADAVTLPNTYLTAALCFATAGGLKPGQRVLVHAAAGGVGFAAMQLALRAGAEVIATAGNKKKRAFVLEHGASHAFDSRSDSFGDQIEKVTNGEGVDMVINALSGDMIVAGMRVTKPGGYFLEIGKNNIWTPEEAAERAPHVNYRIVDLGEQIIADPAQVRSSFESLLKDVEGGSLTPLPVQAFPLSQAADAFRFMANARHTGKIAILPDFQTGDSMEVRQDGAYLVTGGLSGLGLAVAERLAKRGAGEIILAGRSGDSAEAQQTATRMAEAHGCTVRAIACDIADSASVDHLFTTALKDSLPLRGIMHAAGILDDSPLSEQSLDSLLRVAGPKVDGARNLTRAASRAPLDWFVLFSSSSAMFGGPGQANYAGANAWLDSLAAHGRSEGKPITSIGWGAWADIGMAARLPTSVRERWERIGLGQIGVEAGLDAMERLVSQNRAYASVVEANLNLLASQSGTRVRALLGRNAVPAETAGADASAQSEMDILAAPADQRPELLEGFLRIHVGRALGYAPSSLDPDMPISDLGFDSLMAVQVRNAITATLKIDIGLRDLLSGITINEAVTKLTAALNAANNETAGAETEEEWEEGVI</sequence>
<evidence type="ECO:0000256" key="5">
    <source>
        <dbReference type="ARBA" id="ARBA00023268"/>
    </source>
</evidence>
<dbReference type="SMART" id="SM00825">
    <property type="entry name" value="PKS_KS"/>
    <property type="match status" value="1"/>
</dbReference>
<dbReference type="EMBL" id="AWFB01000012">
    <property type="protein sequence ID" value="RAN34242.1"/>
    <property type="molecule type" value="Genomic_DNA"/>
</dbReference>
<dbReference type="InterPro" id="IPR016039">
    <property type="entry name" value="Thiolase-like"/>
</dbReference>
<evidence type="ECO:0000313" key="12">
    <source>
        <dbReference type="EMBL" id="RAN34242.1"/>
    </source>
</evidence>
<feature type="domain" description="Carrier" evidence="9">
    <location>
        <begin position="2018"/>
        <end position="2092"/>
    </location>
</feature>
<dbReference type="FunFam" id="3.40.47.10:FF:000019">
    <property type="entry name" value="Polyketide synthase type I"/>
    <property type="match status" value="1"/>
</dbReference>
<dbReference type="Pfam" id="PF21089">
    <property type="entry name" value="PKS_DH_N"/>
    <property type="match status" value="1"/>
</dbReference>
<dbReference type="PROSITE" id="PS52019">
    <property type="entry name" value="PKS_MFAS_DH"/>
    <property type="match status" value="1"/>
</dbReference>
<feature type="region of interest" description="N-terminal hotdog fold" evidence="8">
    <location>
        <begin position="923"/>
        <end position="1047"/>
    </location>
</feature>
<dbReference type="InterPro" id="IPR016035">
    <property type="entry name" value="Acyl_Trfase/lysoPLipase"/>
</dbReference>
<dbReference type="GO" id="GO:0016491">
    <property type="term" value="F:oxidoreductase activity"/>
    <property type="evidence" value="ECO:0007669"/>
    <property type="project" value="InterPro"/>
</dbReference>
<dbReference type="Pfam" id="PF08240">
    <property type="entry name" value="ADH_N"/>
    <property type="match status" value="1"/>
</dbReference>
<dbReference type="PANTHER" id="PTHR43775">
    <property type="entry name" value="FATTY ACID SYNTHASE"/>
    <property type="match status" value="1"/>
</dbReference>
<dbReference type="SMART" id="SM00827">
    <property type="entry name" value="PKS_AT"/>
    <property type="match status" value="1"/>
</dbReference>
<dbReference type="GO" id="GO:0004315">
    <property type="term" value="F:3-oxoacyl-[acyl-carrier-protein] synthase activity"/>
    <property type="evidence" value="ECO:0007669"/>
    <property type="project" value="InterPro"/>
</dbReference>
<evidence type="ECO:0000259" key="9">
    <source>
        <dbReference type="PROSITE" id="PS50075"/>
    </source>
</evidence>
<reference evidence="12 13" key="1">
    <citation type="submission" date="2013-04" db="EMBL/GenBank/DDBJ databases">
        <title>Hyphomonas sp. T24B3 Genome Sequencing.</title>
        <authorList>
            <person name="Lai Q."/>
            <person name="Shao Z."/>
        </authorList>
    </citation>
    <scope>NUCLEOTIDE SEQUENCE [LARGE SCALE GENOMIC DNA]</scope>
    <source>
        <strain evidence="12 13">T24B3</strain>
    </source>
</reference>
<keyword evidence="2" id="KW-0597">Phosphoprotein</keyword>
<dbReference type="SMART" id="SM00829">
    <property type="entry name" value="PKS_ER"/>
    <property type="match status" value="1"/>
</dbReference>
<comment type="caution">
    <text evidence="12">The sequence shown here is derived from an EMBL/GenBank/DDBJ whole genome shotgun (WGS) entry which is preliminary data.</text>
</comment>
<dbReference type="InterPro" id="IPR042104">
    <property type="entry name" value="PKS_dehydratase_sf"/>
</dbReference>
<dbReference type="InterPro" id="IPR014043">
    <property type="entry name" value="Acyl_transferase_dom"/>
</dbReference>
<dbReference type="InterPro" id="IPR050091">
    <property type="entry name" value="PKS_NRPS_Biosynth_Enz"/>
</dbReference>
<dbReference type="SUPFAM" id="SSF52151">
    <property type="entry name" value="FabD/lysophospholipase-like"/>
    <property type="match status" value="1"/>
</dbReference>
<evidence type="ECO:0000256" key="1">
    <source>
        <dbReference type="ARBA" id="ARBA00022450"/>
    </source>
</evidence>
<protein>
    <submittedName>
        <fullName evidence="12">Uncharacterized protein</fullName>
    </submittedName>
</protein>
<dbReference type="InterPro" id="IPR049900">
    <property type="entry name" value="PKS_mFAS_DH"/>
</dbReference>
<dbReference type="InterPro" id="IPR020843">
    <property type="entry name" value="ER"/>
</dbReference>
<dbReference type="Pfam" id="PF14765">
    <property type="entry name" value="PS-DH"/>
    <property type="match status" value="1"/>
</dbReference>
<dbReference type="PANTHER" id="PTHR43775:SF37">
    <property type="entry name" value="SI:DKEY-61P9.11"/>
    <property type="match status" value="1"/>
</dbReference>
<evidence type="ECO:0000256" key="7">
    <source>
        <dbReference type="ARBA" id="ARBA00054155"/>
    </source>
</evidence>
<keyword evidence="5" id="KW-0511">Multifunctional enzyme</keyword>
<dbReference type="InterPro" id="IPR016036">
    <property type="entry name" value="Malonyl_transacylase_ACP-bd"/>
</dbReference>
<dbReference type="Pfam" id="PF00698">
    <property type="entry name" value="Acyl_transf_1"/>
    <property type="match status" value="1"/>
</dbReference>
<dbReference type="Pfam" id="PF00550">
    <property type="entry name" value="PP-binding"/>
    <property type="match status" value="1"/>
</dbReference>
<proteinExistence type="predicted"/>
<keyword evidence="1" id="KW-0596">Phosphopantetheine</keyword>
<dbReference type="Gene3D" id="3.90.180.10">
    <property type="entry name" value="Medium-chain alcohol dehydrogenases, catalytic domain"/>
    <property type="match status" value="1"/>
</dbReference>
<dbReference type="PROSITE" id="PS50075">
    <property type="entry name" value="CARRIER"/>
    <property type="match status" value="1"/>
</dbReference>
<evidence type="ECO:0000259" key="11">
    <source>
        <dbReference type="PROSITE" id="PS52019"/>
    </source>
</evidence>
<dbReference type="InterPro" id="IPR036291">
    <property type="entry name" value="NAD(P)-bd_dom_sf"/>
</dbReference>
<dbReference type="InterPro" id="IPR020841">
    <property type="entry name" value="PKS_Beta-ketoAc_synthase_dom"/>
</dbReference>
<dbReference type="Gene3D" id="3.40.366.10">
    <property type="entry name" value="Malonyl-Coenzyme A Acyl Carrier Protein, domain 2"/>
    <property type="match status" value="1"/>
</dbReference>
<dbReference type="Gene3D" id="3.10.129.110">
    <property type="entry name" value="Polyketide synthase dehydratase"/>
    <property type="match status" value="1"/>
</dbReference>
<dbReference type="SMART" id="SM00822">
    <property type="entry name" value="PKS_KR"/>
    <property type="match status" value="1"/>
</dbReference>
<dbReference type="InterPro" id="IPR036736">
    <property type="entry name" value="ACP-like_sf"/>
</dbReference>
<feature type="active site" description="Proton donor; for dehydratase activity" evidence="8">
    <location>
        <position position="1122"/>
    </location>
</feature>
<dbReference type="Pfam" id="PF02801">
    <property type="entry name" value="Ketoacyl-synt_C"/>
    <property type="match status" value="1"/>
</dbReference>
<dbReference type="InterPro" id="IPR001227">
    <property type="entry name" value="Ac_transferase_dom_sf"/>
</dbReference>
<dbReference type="PROSITE" id="PS52004">
    <property type="entry name" value="KS3_2"/>
    <property type="match status" value="1"/>
</dbReference>
<dbReference type="CDD" id="cd08955">
    <property type="entry name" value="KR_2_FAS_SDR_x"/>
    <property type="match status" value="1"/>
</dbReference>
<dbReference type="OrthoDB" id="9778690at2"/>
<keyword evidence="3" id="KW-0808">Transferase</keyword>
<evidence type="ECO:0000259" key="10">
    <source>
        <dbReference type="PROSITE" id="PS52004"/>
    </source>
</evidence>
<evidence type="ECO:0000256" key="4">
    <source>
        <dbReference type="ARBA" id="ARBA00022857"/>
    </source>
</evidence>
<dbReference type="eggNOG" id="COG3321">
    <property type="taxonomic scope" value="Bacteria"/>
</dbReference>
<dbReference type="STRING" id="1280941.HY2_01075"/>